<dbReference type="NCBIfam" id="TIGR00410">
    <property type="entry name" value="lacE"/>
    <property type="match status" value="1"/>
</dbReference>
<protein>
    <recommendedName>
        <fullName evidence="8">Permease IIC component</fullName>
    </recommendedName>
</protein>
<reference evidence="11 12" key="1">
    <citation type="submission" date="2014-12" db="EMBL/GenBank/DDBJ databases">
        <title>Comparative genomics of the lactic acid bacteria isolated from the honey bee gut.</title>
        <authorList>
            <person name="Ellegaard K.M."/>
            <person name="Tamarit D."/>
            <person name="Javelind E."/>
            <person name="Olofsson T."/>
            <person name="Andersson S.G."/>
            <person name="Vasquez A."/>
        </authorList>
    </citation>
    <scope>NUCLEOTIDE SEQUENCE [LARGE SCALE GENOMIC DNA]</scope>
    <source>
        <strain evidence="11 12">Biut2</strain>
    </source>
</reference>
<proteinExistence type="predicted"/>
<dbReference type="GO" id="GO:0008982">
    <property type="term" value="F:protein-N(PI)-phosphohistidine-sugar phosphotransferase activity"/>
    <property type="evidence" value="ECO:0007669"/>
    <property type="project" value="UniProtKB-UniRule"/>
</dbReference>
<dbReference type="HOGENOM" id="CLU_029688_1_2_9"/>
<evidence type="ECO:0000313" key="11">
    <source>
        <dbReference type="EMBL" id="KJY54554.1"/>
    </source>
</evidence>
<dbReference type="RefSeq" id="WP_045928560.1">
    <property type="nucleotide sequence ID" value="NZ_JBHSZS010000026.1"/>
</dbReference>
<feature type="transmembrane region" description="Helical" evidence="9">
    <location>
        <begin position="372"/>
        <end position="400"/>
    </location>
</feature>
<dbReference type="OrthoDB" id="1550290at2"/>
<dbReference type="InterPro" id="IPR004501">
    <property type="entry name" value="PTS_EIIC_3"/>
</dbReference>
<evidence type="ECO:0000256" key="4">
    <source>
        <dbReference type="ARBA" id="ARBA00022597"/>
    </source>
</evidence>
<keyword evidence="3 8" id="KW-1003">Cell membrane</keyword>
<feature type="transmembrane region" description="Helical" evidence="9">
    <location>
        <begin position="165"/>
        <end position="187"/>
    </location>
</feature>
<evidence type="ECO:0000256" key="1">
    <source>
        <dbReference type="ARBA" id="ARBA00004651"/>
    </source>
</evidence>
<evidence type="ECO:0000256" key="5">
    <source>
        <dbReference type="ARBA" id="ARBA00022692"/>
    </source>
</evidence>
<name>A0A0F4L8G4_9LACO</name>
<dbReference type="STRING" id="1218493.JF76_15770"/>
<dbReference type="GO" id="GO:1902815">
    <property type="term" value="P:N,N'-diacetylchitobiose import"/>
    <property type="evidence" value="ECO:0007669"/>
    <property type="project" value="TreeGrafter"/>
</dbReference>
<dbReference type="GO" id="GO:0009401">
    <property type="term" value="P:phosphoenolpyruvate-dependent sugar phosphotransferase system"/>
    <property type="evidence" value="ECO:0007669"/>
    <property type="project" value="InterPro"/>
</dbReference>
<keyword evidence="2 8" id="KW-0813">Transport</keyword>
<accession>A0A0F4L8G4</accession>
<dbReference type="PIRSF" id="PIRSF006351">
    <property type="entry name" value="PTS_EIIC-Cellobiose"/>
    <property type="match status" value="1"/>
</dbReference>
<evidence type="ECO:0000256" key="6">
    <source>
        <dbReference type="ARBA" id="ARBA00022989"/>
    </source>
</evidence>
<dbReference type="Proteomes" id="UP000033533">
    <property type="component" value="Unassembled WGS sequence"/>
</dbReference>
<evidence type="ECO:0000313" key="12">
    <source>
        <dbReference type="Proteomes" id="UP000033533"/>
    </source>
</evidence>
<feature type="transmembrane region" description="Helical" evidence="9">
    <location>
        <begin position="72"/>
        <end position="95"/>
    </location>
</feature>
<feature type="transmembrane region" description="Helical" evidence="9">
    <location>
        <begin position="421"/>
        <end position="441"/>
    </location>
</feature>
<keyword evidence="4 8" id="KW-0762">Sugar transport</keyword>
<dbReference type="Pfam" id="PF02378">
    <property type="entry name" value="PTS_EIIC"/>
    <property type="match status" value="1"/>
</dbReference>
<keyword evidence="7 8" id="KW-0472">Membrane</keyword>
<gene>
    <name evidence="11" type="ORF">JF76_15770</name>
</gene>
<evidence type="ECO:0000256" key="2">
    <source>
        <dbReference type="ARBA" id="ARBA00022448"/>
    </source>
</evidence>
<keyword evidence="5 9" id="KW-0812">Transmembrane</keyword>
<feature type="transmembrane region" description="Helical" evidence="9">
    <location>
        <begin position="207"/>
        <end position="228"/>
    </location>
</feature>
<dbReference type="GO" id="GO:0005886">
    <property type="term" value="C:plasma membrane"/>
    <property type="evidence" value="ECO:0007669"/>
    <property type="project" value="UniProtKB-SubCell"/>
</dbReference>
<organism evidence="11 12">
    <name type="scientific">Lactobacillus kullabergensis</name>
    <dbReference type="NCBI Taxonomy" id="1218493"/>
    <lineage>
        <taxon>Bacteria</taxon>
        <taxon>Bacillati</taxon>
        <taxon>Bacillota</taxon>
        <taxon>Bacilli</taxon>
        <taxon>Lactobacillales</taxon>
        <taxon>Lactobacillaceae</taxon>
        <taxon>Lactobacillus</taxon>
    </lineage>
</organism>
<evidence type="ECO:0000256" key="7">
    <source>
        <dbReference type="ARBA" id="ARBA00023136"/>
    </source>
</evidence>
<feature type="domain" description="PTS EIIC type-3" evidence="10">
    <location>
        <begin position="8"/>
        <end position="439"/>
    </location>
</feature>
<evidence type="ECO:0000256" key="9">
    <source>
        <dbReference type="SAM" id="Phobius"/>
    </source>
</evidence>
<dbReference type="PROSITE" id="PS51105">
    <property type="entry name" value="PTS_EIIC_TYPE_3"/>
    <property type="match status" value="1"/>
</dbReference>
<dbReference type="PANTHER" id="PTHR33989:SF4">
    <property type="entry name" value="PTS SYSTEM N,N'-DIACETYLCHITOBIOSE-SPECIFIC EIIC COMPONENT"/>
    <property type="match status" value="1"/>
</dbReference>
<keyword evidence="6 9" id="KW-1133">Transmembrane helix</keyword>
<sequence>MNAIINWLNKHLVPVAAKIGSVRWLVALRDAFISIMPIMLAGSVASVLNAIFRDVPTNLGWTGVVNSMQWLININALVWTGSTAILGLLFAFTFGYHMCVQYKVEPIAGGLLTLGTFIMSLPQSFSADLKNVLTKGDIKTLTDAQMAVNGKNISAWGWFNFNKYFGAYGFFTIMIMGAISVAVYIALVKRHITIKMPDSVPPAVSNAFTGIIPATAGLFVVGIINYLFSLRNTTVIDLIAKTIQEPLMKMGQGYGSLLLIVFLVQLFWFFGIHGTNVLAPVTESIWTTALIANTNAHKMQKALPYMWTRSDFDLYVWIGGAGSTLLLILAVLAFSKREDERAVAKISLVPGIFNINEPMMFGMPIVLNPIYIIPFVLAPLVMVSIAYGALSLGLVNRVAVQTTWAMPPFLNAIIATIDWRSVILQIVNMVVGFLIYVPFVIASNNVDPQKVNKV</sequence>
<dbReference type="InterPro" id="IPR051088">
    <property type="entry name" value="PTS_Sugar-EIIC/EIIB"/>
</dbReference>
<comment type="subcellular location">
    <subcellularLocation>
        <location evidence="1">Cell membrane</location>
        <topology evidence="1">Multi-pass membrane protein</topology>
    </subcellularLocation>
</comment>
<evidence type="ECO:0000256" key="3">
    <source>
        <dbReference type="ARBA" id="ARBA00022475"/>
    </source>
</evidence>
<comment type="function">
    <text evidence="8">The phosphoenolpyruvate-dependent sugar phosphotransferase system (PTS), a major carbohydrate active -transport system, catalyzes the phosphorylation of incoming sugar substrates concomitant with their translocation across the cell membrane.</text>
</comment>
<dbReference type="AlphaFoldDB" id="A0A0F4L8G4"/>
<dbReference type="InterPro" id="IPR003352">
    <property type="entry name" value="PTS_EIIC"/>
</dbReference>
<feature type="transmembrane region" description="Helical" evidence="9">
    <location>
        <begin position="253"/>
        <end position="270"/>
    </location>
</feature>
<evidence type="ECO:0000259" key="10">
    <source>
        <dbReference type="PROSITE" id="PS51105"/>
    </source>
</evidence>
<feature type="transmembrane region" description="Helical" evidence="9">
    <location>
        <begin position="31"/>
        <end position="52"/>
    </location>
</feature>
<dbReference type="EMBL" id="JXBY01000025">
    <property type="protein sequence ID" value="KJY54554.1"/>
    <property type="molecule type" value="Genomic_DNA"/>
</dbReference>
<comment type="caution">
    <text evidence="11">The sequence shown here is derived from an EMBL/GenBank/DDBJ whole genome shotgun (WGS) entry which is preliminary data.</text>
</comment>
<evidence type="ECO:0000256" key="8">
    <source>
        <dbReference type="PIRNR" id="PIRNR006351"/>
    </source>
</evidence>
<dbReference type="PATRIC" id="fig|1218493.3.peg.1651"/>
<dbReference type="InterPro" id="IPR004796">
    <property type="entry name" value="PTS_IIC_cello"/>
</dbReference>
<feature type="transmembrane region" description="Helical" evidence="9">
    <location>
        <begin position="314"/>
        <end position="334"/>
    </location>
</feature>
<dbReference type="PANTHER" id="PTHR33989">
    <property type="match status" value="1"/>
</dbReference>